<protein>
    <recommendedName>
        <fullName evidence="1">non-specific serine/threonine protein kinase</fullName>
        <ecNumber evidence="1">2.7.11.1</ecNumber>
    </recommendedName>
</protein>
<proteinExistence type="predicted"/>
<keyword evidence="6 7" id="KW-0067">ATP-binding</keyword>
<evidence type="ECO:0000256" key="4">
    <source>
        <dbReference type="ARBA" id="ARBA00022741"/>
    </source>
</evidence>
<dbReference type="InterPro" id="IPR000719">
    <property type="entry name" value="Prot_kinase_dom"/>
</dbReference>
<dbReference type="Gene3D" id="3.30.200.20">
    <property type="entry name" value="Phosphorylase Kinase, domain 1"/>
    <property type="match status" value="1"/>
</dbReference>
<name>A0ABX1RKB0_9PSEU</name>
<keyword evidence="2 10" id="KW-0723">Serine/threonine-protein kinase</keyword>
<evidence type="ECO:0000256" key="2">
    <source>
        <dbReference type="ARBA" id="ARBA00022527"/>
    </source>
</evidence>
<evidence type="ECO:0000259" key="9">
    <source>
        <dbReference type="PROSITE" id="PS50011"/>
    </source>
</evidence>
<comment type="caution">
    <text evidence="10">The sequence shown here is derived from an EMBL/GenBank/DDBJ whole genome shotgun (WGS) entry which is preliminary data.</text>
</comment>
<keyword evidence="11" id="KW-1185">Reference proteome</keyword>
<dbReference type="PROSITE" id="PS50011">
    <property type="entry name" value="PROTEIN_KINASE_DOM"/>
    <property type="match status" value="1"/>
</dbReference>
<evidence type="ECO:0000313" key="10">
    <source>
        <dbReference type="EMBL" id="NMH80817.1"/>
    </source>
</evidence>
<evidence type="ECO:0000256" key="1">
    <source>
        <dbReference type="ARBA" id="ARBA00012513"/>
    </source>
</evidence>
<dbReference type="Pfam" id="PF00069">
    <property type="entry name" value="Pkinase"/>
    <property type="match status" value="1"/>
</dbReference>
<evidence type="ECO:0000313" key="11">
    <source>
        <dbReference type="Proteomes" id="UP001296706"/>
    </source>
</evidence>
<feature type="transmembrane region" description="Helical" evidence="8">
    <location>
        <begin position="331"/>
        <end position="353"/>
    </location>
</feature>
<dbReference type="CDD" id="cd14014">
    <property type="entry name" value="STKc_PknB_like"/>
    <property type="match status" value="1"/>
</dbReference>
<reference evidence="10 11" key="1">
    <citation type="submission" date="2020-04" db="EMBL/GenBank/DDBJ databases">
        <authorList>
            <person name="Klaysubun C."/>
            <person name="Duangmal K."/>
            <person name="Lipun K."/>
        </authorList>
    </citation>
    <scope>NUCLEOTIDE SEQUENCE [LARGE SCALE GENOMIC DNA]</scope>
    <source>
        <strain evidence="10 11">JCM 11839</strain>
    </source>
</reference>
<keyword evidence="8" id="KW-0812">Transmembrane</keyword>
<dbReference type="SMART" id="SM00220">
    <property type="entry name" value="S_TKc"/>
    <property type="match status" value="1"/>
</dbReference>
<dbReference type="RefSeq" id="WP_169398867.1">
    <property type="nucleotide sequence ID" value="NZ_BAAAJH010000002.1"/>
</dbReference>
<dbReference type="SUPFAM" id="SSF56112">
    <property type="entry name" value="Protein kinase-like (PK-like)"/>
    <property type="match status" value="1"/>
</dbReference>
<keyword evidence="8" id="KW-1133">Transmembrane helix</keyword>
<evidence type="ECO:0000256" key="8">
    <source>
        <dbReference type="SAM" id="Phobius"/>
    </source>
</evidence>
<dbReference type="InterPro" id="IPR011009">
    <property type="entry name" value="Kinase-like_dom_sf"/>
</dbReference>
<dbReference type="EC" id="2.7.11.1" evidence="1"/>
<keyword evidence="4 7" id="KW-0547">Nucleotide-binding</keyword>
<evidence type="ECO:0000256" key="7">
    <source>
        <dbReference type="PROSITE-ProRule" id="PRU10141"/>
    </source>
</evidence>
<evidence type="ECO:0000256" key="5">
    <source>
        <dbReference type="ARBA" id="ARBA00022777"/>
    </source>
</evidence>
<evidence type="ECO:0000256" key="3">
    <source>
        <dbReference type="ARBA" id="ARBA00022679"/>
    </source>
</evidence>
<gene>
    <name evidence="10" type="ORF">HF577_27470</name>
</gene>
<dbReference type="EMBL" id="JAAXKY010000116">
    <property type="protein sequence ID" value="NMH80817.1"/>
    <property type="molecule type" value="Genomic_DNA"/>
</dbReference>
<feature type="binding site" evidence="7">
    <location>
        <position position="42"/>
    </location>
    <ligand>
        <name>ATP</name>
        <dbReference type="ChEBI" id="CHEBI:30616"/>
    </ligand>
</feature>
<dbReference type="Proteomes" id="UP001296706">
    <property type="component" value="Unassembled WGS sequence"/>
</dbReference>
<organism evidence="10 11">
    <name type="scientific">Pseudonocardia xinjiangensis</name>
    <dbReference type="NCBI Taxonomy" id="75289"/>
    <lineage>
        <taxon>Bacteria</taxon>
        <taxon>Bacillati</taxon>
        <taxon>Actinomycetota</taxon>
        <taxon>Actinomycetes</taxon>
        <taxon>Pseudonocardiales</taxon>
        <taxon>Pseudonocardiaceae</taxon>
        <taxon>Pseudonocardia</taxon>
    </lineage>
</organism>
<dbReference type="Gene3D" id="1.10.510.10">
    <property type="entry name" value="Transferase(Phosphotransferase) domain 1"/>
    <property type="match status" value="1"/>
</dbReference>
<dbReference type="InterPro" id="IPR008271">
    <property type="entry name" value="Ser/Thr_kinase_AS"/>
</dbReference>
<dbReference type="PANTHER" id="PTHR43289">
    <property type="entry name" value="MITOGEN-ACTIVATED PROTEIN KINASE KINASE KINASE 20-RELATED"/>
    <property type="match status" value="1"/>
</dbReference>
<dbReference type="InterPro" id="IPR017441">
    <property type="entry name" value="Protein_kinase_ATP_BS"/>
</dbReference>
<keyword evidence="5 10" id="KW-0418">Kinase</keyword>
<keyword evidence="3" id="KW-0808">Transferase</keyword>
<keyword evidence="8" id="KW-0472">Membrane</keyword>
<dbReference type="PANTHER" id="PTHR43289:SF6">
    <property type="entry name" value="SERINE_THREONINE-PROTEIN KINASE NEKL-3"/>
    <property type="match status" value="1"/>
</dbReference>
<dbReference type="PROSITE" id="PS00108">
    <property type="entry name" value="PROTEIN_KINASE_ST"/>
    <property type="match status" value="1"/>
</dbReference>
<feature type="domain" description="Protein kinase" evidence="9">
    <location>
        <begin position="13"/>
        <end position="271"/>
    </location>
</feature>
<accession>A0ABX1RKB0</accession>
<dbReference type="PROSITE" id="PS00107">
    <property type="entry name" value="PROTEIN_KINASE_ATP"/>
    <property type="match status" value="1"/>
</dbReference>
<evidence type="ECO:0000256" key="6">
    <source>
        <dbReference type="ARBA" id="ARBA00022840"/>
    </source>
</evidence>
<dbReference type="GO" id="GO:0004674">
    <property type="term" value="F:protein serine/threonine kinase activity"/>
    <property type="evidence" value="ECO:0007669"/>
    <property type="project" value="UniProtKB-KW"/>
</dbReference>
<sequence>MISDVPEPGIPGLARPEVVGQGGYGTVYTAEEPEFGRRVAVKVLHERLDGDGVRRAFVRECQAMGALSGHPHIVTVHRSGTTARGEPYIVMDLMSAGSLADRIRRDGPLPWAEVLDVAVTVAGALETAHRAGILHLDLKPANVLVSRYGEPKLGDFGISRLPGVTETTAVGRIRASAAYASPERLLEGHATPAADLYGLGATMFALLTGRPAFVTDTEELFATVARIARDPVPDLRPAGVPDAVCRVVERLMAKAPGDRFASAAEAAEALQGAQRATGQPVTRAVVDGPAAGGPGTTATVYVPRLPPPAVPAPQFAPPPTRVPPRRGRRPLVVATVAAVLVAALATIAFLQLVDRPRSVSAAPSEPAAATGTSGAALPREHLADVAPGVAHPALEEARTVIDGYVAGINENRYADAFALLHPDSDIARSGLEVWAKGQATTVIHNPVLTAVRDDDADGLEVDVAFTSTQSAELGPGGQTCTNWQLTYRLAGPAPGLLIRGARTIAPPQAC</sequence>